<evidence type="ECO:0000313" key="4">
    <source>
        <dbReference type="EMBL" id="MBK5073235.1"/>
    </source>
</evidence>
<dbReference type="Proteomes" id="UP000807542">
    <property type="component" value="Unassembled WGS sequence"/>
</dbReference>
<evidence type="ECO:0000259" key="3">
    <source>
        <dbReference type="Pfam" id="PF01343"/>
    </source>
</evidence>
<evidence type="ECO:0000313" key="5">
    <source>
        <dbReference type="EMBL" id="MBK5176544.1"/>
    </source>
</evidence>
<accession>A0A9D7AIH4</accession>
<comment type="similarity">
    <text evidence="1">Belongs to the peptidase S49 family.</text>
</comment>
<feature type="region of interest" description="Disordered" evidence="2">
    <location>
        <begin position="301"/>
        <end position="388"/>
    </location>
</feature>
<proteinExistence type="inferred from homology"/>
<dbReference type="PANTHER" id="PTHR42987:SF4">
    <property type="entry name" value="PROTEASE SOHB-RELATED"/>
    <property type="match status" value="1"/>
</dbReference>
<dbReference type="GO" id="GO:0006508">
    <property type="term" value="P:proteolysis"/>
    <property type="evidence" value="ECO:0007669"/>
    <property type="project" value="InterPro"/>
</dbReference>
<dbReference type="PANTHER" id="PTHR42987">
    <property type="entry name" value="PEPTIDASE S49"/>
    <property type="match status" value="1"/>
</dbReference>
<evidence type="ECO:0000313" key="7">
    <source>
        <dbReference type="Proteomes" id="UP001296969"/>
    </source>
</evidence>
<protein>
    <submittedName>
        <fullName evidence="5">S49 family peptidase</fullName>
    </submittedName>
</protein>
<dbReference type="InterPro" id="IPR029045">
    <property type="entry name" value="ClpP/crotonase-like_dom_sf"/>
</dbReference>
<dbReference type="AlphaFoldDB" id="A0A9D7AIH4"/>
<evidence type="ECO:0000313" key="6">
    <source>
        <dbReference type="Proteomes" id="UP000807542"/>
    </source>
</evidence>
<dbReference type="InterPro" id="IPR033855">
    <property type="entry name" value="Protein_C"/>
</dbReference>
<dbReference type="SUPFAM" id="SSF52096">
    <property type="entry name" value="ClpP/crotonase"/>
    <property type="match status" value="1"/>
</dbReference>
<dbReference type="EMBL" id="JADRCQ010000001">
    <property type="protein sequence ID" value="MBK5073235.1"/>
    <property type="molecule type" value="Genomic_DNA"/>
</dbReference>
<sequence length="536" mass="57937">MPAINKKSCSRVLASMERTPWAIRPEMLETLLVIAQRQYSEPELVASLQGDYNAGGLDEEPDKVAVINICGPIFPRADFFSEISGACSLTSLERQIDDALYDDAVEAIVLRIDSPGGQVTGIHELAHYIREATEIKPLVAYVSGMACSAAYWLCSAADHIFVDRTSIIGSLGVVAAWTDDSKARTAAGLVDYEVVSSQSPNKRLSPSSEEGRSALQHELDGLADIFLSDVAAFRGVSVDVVAADFGQGGTMLADGAIKVGMVDEASSLKAVINLLIADAQVLPLTNNLTGVDMGLYKSAAERRADRQTRTTTKTKPKASVSRRASKKAEEEELDENGDPIVKPDAEDEFDENGDPIVKPDAEEEFDENGDPIVKPDAEDELDDDDVKEPIEDEIDPDAEEEDEESETKATNKAIKAFARGNKRLYTAIIRRGARRERRRIAAIDELEIVGQANLIKSAKYKCPMTAAATALAVVRAEGRQRSAYAQAYKEDAQFDIKPSSGGAVSSAKNQDGLTPAEAKAIEQIKLGANVSKRETK</sequence>
<dbReference type="Proteomes" id="UP001296969">
    <property type="component" value="Unassembled WGS sequence"/>
</dbReference>
<dbReference type="RefSeq" id="WP_228398093.1">
    <property type="nucleotide sequence ID" value="NZ_JADRCP010000001.1"/>
</dbReference>
<feature type="compositionally biased region" description="Acidic residues" evidence="2">
    <location>
        <begin position="377"/>
        <end position="388"/>
    </location>
</feature>
<dbReference type="CDD" id="cd07022">
    <property type="entry name" value="S49_Sppa_36K_type"/>
    <property type="match status" value="1"/>
</dbReference>
<evidence type="ECO:0000256" key="1">
    <source>
        <dbReference type="ARBA" id="ARBA00008683"/>
    </source>
</evidence>
<gene>
    <name evidence="5" type="ORF">I2492_09425</name>
    <name evidence="4" type="ORF">I2493_09425</name>
</gene>
<organism evidence="5 6">
    <name type="scientific">Limnobaculum xujianqingii</name>
    <dbReference type="NCBI Taxonomy" id="2738837"/>
    <lineage>
        <taxon>Bacteria</taxon>
        <taxon>Pseudomonadati</taxon>
        <taxon>Pseudomonadota</taxon>
        <taxon>Gammaproteobacteria</taxon>
        <taxon>Enterobacterales</taxon>
        <taxon>Budviciaceae</taxon>
        <taxon>Limnobaculum</taxon>
    </lineage>
</organism>
<evidence type="ECO:0000256" key="2">
    <source>
        <dbReference type="SAM" id="MobiDB-lite"/>
    </source>
</evidence>
<dbReference type="Gene3D" id="3.90.226.10">
    <property type="entry name" value="2-enoyl-CoA Hydratase, Chain A, domain 1"/>
    <property type="match status" value="1"/>
</dbReference>
<feature type="domain" description="Peptidase S49" evidence="3">
    <location>
        <begin position="133"/>
        <end position="281"/>
    </location>
</feature>
<comment type="caution">
    <text evidence="5">The sequence shown here is derived from an EMBL/GenBank/DDBJ whole genome shotgun (WGS) entry which is preliminary data.</text>
</comment>
<dbReference type="Pfam" id="PF01343">
    <property type="entry name" value="Peptidase_S49"/>
    <property type="match status" value="1"/>
</dbReference>
<dbReference type="EMBL" id="JADRCP010000001">
    <property type="protein sequence ID" value="MBK5176544.1"/>
    <property type="molecule type" value="Genomic_DNA"/>
</dbReference>
<name>A0A9D7AIH4_9GAMM</name>
<keyword evidence="7" id="KW-1185">Reference proteome</keyword>
<dbReference type="InterPro" id="IPR002142">
    <property type="entry name" value="Peptidase_S49"/>
</dbReference>
<dbReference type="GO" id="GO:0008233">
    <property type="term" value="F:peptidase activity"/>
    <property type="evidence" value="ECO:0007669"/>
    <property type="project" value="InterPro"/>
</dbReference>
<reference evidence="5 7" key="1">
    <citation type="submission" date="2020-11" db="EMBL/GenBank/DDBJ databases">
        <title>Insectihabitans protaetiae gen. nov. sp. nov. and Insectihabitans allomyrinae sp. nov., isolated from larvae of Protaetia brevitarsis seulensis and Allomyrina dichotoma, respectively.</title>
        <authorList>
            <person name="Lee S.D."/>
            <person name="Byeon Y.-S."/>
            <person name="Kim S.-M."/>
            <person name="Yang H.L."/>
            <person name="Kim I.S."/>
        </authorList>
    </citation>
    <scope>NUCLEOTIDE SEQUENCE</scope>
    <source>
        <strain evidence="5">CWB-B4</strain>
        <strain evidence="4 7">CWB-B43</strain>
    </source>
</reference>